<protein>
    <recommendedName>
        <fullName evidence="3">SLAP domain-containing protein</fullName>
    </recommendedName>
</protein>
<dbReference type="Proteomes" id="UP000036756">
    <property type="component" value="Unassembled WGS sequence"/>
</dbReference>
<evidence type="ECO:0008006" key="3">
    <source>
        <dbReference type="Google" id="ProtNLM"/>
    </source>
</evidence>
<gene>
    <name evidence="1" type="ORF">CLCY_5c01050</name>
</gene>
<evidence type="ECO:0000313" key="2">
    <source>
        <dbReference type="Proteomes" id="UP000036756"/>
    </source>
</evidence>
<dbReference type="PATRIC" id="fig|1121307.3.peg.2039"/>
<dbReference type="RefSeq" id="WP_048569597.1">
    <property type="nucleotide sequence ID" value="NZ_LFVU01000004.1"/>
</dbReference>
<proteinExistence type="predicted"/>
<keyword evidence="2" id="KW-1185">Reference proteome</keyword>
<accession>A0A0J8G5D1</accession>
<sequence length="294" mass="33548">MKFFSKSSSKKEQVKELKDKYLEEKASVAEKMELELSLRPNEEIKTSKVVRDVYKEEIEGLTEIKEGDLNISTSYVFAIDEGYEANVYIRNATKFNINLENPCLIVTNGEGKIVLQKIFDGSELGTIPPFSARPWKIYFDKTYLPSSVDLTKCKVNFKVQKPFADNGETSIGFKKLENLSDEKAVEVIDYNYRLPLLKENEVNFNMSSLEIVDGFLDFNLIIRNSTESTLVNPETLKPLVEELPVAVYKDDEKVYNEVLRVGAIVGPKQARYVHLSTAYKTETLDGLRIKLNEL</sequence>
<comment type="caution">
    <text evidence="1">The sequence shown here is derived from an EMBL/GenBank/DDBJ whole genome shotgun (WGS) entry which is preliminary data.</text>
</comment>
<dbReference type="STRING" id="1121307.CLCY_5c01050"/>
<organism evidence="1 2">
    <name type="scientific">Clostridium cylindrosporum DSM 605</name>
    <dbReference type="NCBI Taxonomy" id="1121307"/>
    <lineage>
        <taxon>Bacteria</taxon>
        <taxon>Bacillati</taxon>
        <taxon>Bacillota</taxon>
        <taxon>Clostridia</taxon>
        <taxon>Eubacteriales</taxon>
        <taxon>Clostridiaceae</taxon>
        <taxon>Clostridium</taxon>
    </lineage>
</organism>
<dbReference type="NCBIfam" id="TIGR04398">
    <property type="entry name" value="SLAP_DUP"/>
    <property type="match status" value="1"/>
</dbReference>
<name>A0A0J8G5D1_CLOCY</name>
<dbReference type="EMBL" id="LFVU01000004">
    <property type="protein sequence ID" value="KMT22866.1"/>
    <property type="molecule type" value="Genomic_DNA"/>
</dbReference>
<dbReference type="OrthoDB" id="1907642at2"/>
<reference evidence="1 2" key="1">
    <citation type="submission" date="2015-06" db="EMBL/GenBank/DDBJ databases">
        <title>Draft genome sequence of the purine-degrading Clostridium cylindrosporum HC-1 (DSM 605).</title>
        <authorList>
            <person name="Poehlein A."/>
            <person name="Schiel-Bengelsdorf B."/>
            <person name="Bengelsdorf F."/>
            <person name="Daniel R."/>
            <person name="Duerre P."/>
        </authorList>
    </citation>
    <scope>NUCLEOTIDE SEQUENCE [LARGE SCALE GENOMIC DNA]</scope>
    <source>
        <strain evidence="1 2">DSM 605</strain>
    </source>
</reference>
<dbReference type="AlphaFoldDB" id="A0A0J8G5D1"/>
<evidence type="ECO:0000313" key="1">
    <source>
        <dbReference type="EMBL" id="KMT22866.1"/>
    </source>
</evidence>
<dbReference type="InterPro" id="IPR030910">
    <property type="entry name" value="SLAP_dom"/>
</dbReference>